<feature type="chain" id="PRO_5046689563" evidence="1">
    <location>
        <begin position="25"/>
        <end position="298"/>
    </location>
</feature>
<dbReference type="EMBL" id="CAXAMN010006703">
    <property type="protein sequence ID" value="CAK9018866.1"/>
    <property type="molecule type" value="Genomic_DNA"/>
</dbReference>
<keyword evidence="1" id="KW-0732">Signal</keyword>
<proteinExistence type="predicted"/>
<accession>A0ABP0JWL2</accession>
<dbReference type="Proteomes" id="UP001642484">
    <property type="component" value="Unassembled WGS sequence"/>
</dbReference>
<name>A0ABP0JWL2_9DINO</name>
<reference evidence="2 3" key="1">
    <citation type="submission" date="2024-02" db="EMBL/GenBank/DDBJ databases">
        <authorList>
            <person name="Chen Y."/>
            <person name="Shah S."/>
            <person name="Dougan E. K."/>
            <person name="Thang M."/>
            <person name="Chan C."/>
        </authorList>
    </citation>
    <scope>NUCLEOTIDE SEQUENCE [LARGE SCALE GENOMIC DNA]</scope>
</reference>
<comment type="caution">
    <text evidence="2">The sequence shown here is derived from an EMBL/GenBank/DDBJ whole genome shotgun (WGS) entry which is preliminary data.</text>
</comment>
<keyword evidence="3" id="KW-1185">Reference proteome</keyword>
<sequence length="298" mass="33434">MATVLRSPLATLAWWLCLWPTASSARLAETELLGPPLKIVVNSNPHYARPRALLMGTLKAAQFQNFSEMIVVLGGSQKDQVYKDGDITVVETTFMSYDLTGLSMLWRHRNHPWVRAQAYMYLLDTVTVGVGFPEKFENFSTVHRVGYHEYRASPFPSSNICLFGHGVVESYRSNFDTALAKQDGLWFESGHAPRGVRQLDKFARTISPLKAREEHGDPLDVYGTGFPRRVFWYPDLDLYKYIFWKGHGDLTGSSSLSSGVLTPAAGLLLAHPVHARRWEGPNIRDCSSAMLKGSRQAL</sequence>
<protein>
    <submittedName>
        <fullName evidence="2">Uncharacterized protein</fullName>
    </submittedName>
</protein>
<organism evidence="2 3">
    <name type="scientific">Durusdinium trenchii</name>
    <dbReference type="NCBI Taxonomy" id="1381693"/>
    <lineage>
        <taxon>Eukaryota</taxon>
        <taxon>Sar</taxon>
        <taxon>Alveolata</taxon>
        <taxon>Dinophyceae</taxon>
        <taxon>Suessiales</taxon>
        <taxon>Symbiodiniaceae</taxon>
        <taxon>Durusdinium</taxon>
    </lineage>
</organism>
<feature type="signal peptide" evidence="1">
    <location>
        <begin position="1"/>
        <end position="24"/>
    </location>
</feature>
<evidence type="ECO:0000313" key="3">
    <source>
        <dbReference type="Proteomes" id="UP001642484"/>
    </source>
</evidence>
<evidence type="ECO:0000313" key="2">
    <source>
        <dbReference type="EMBL" id="CAK9018866.1"/>
    </source>
</evidence>
<evidence type="ECO:0000256" key="1">
    <source>
        <dbReference type="SAM" id="SignalP"/>
    </source>
</evidence>
<gene>
    <name evidence="2" type="ORF">CCMP2556_LOCUS13443</name>
</gene>